<dbReference type="Proteomes" id="UP000261166">
    <property type="component" value="Unassembled WGS sequence"/>
</dbReference>
<proteinExistence type="predicted"/>
<dbReference type="Gene3D" id="3.40.630.30">
    <property type="match status" value="1"/>
</dbReference>
<reference evidence="2 5" key="1">
    <citation type="submission" date="2018-08" db="EMBL/GenBank/DDBJ databases">
        <title>A genome reference for cultivated species of the human gut microbiota.</title>
        <authorList>
            <person name="Zou Y."/>
            <person name="Xue W."/>
            <person name="Luo G."/>
        </authorList>
    </citation>
    <scope>NUCLEOTIDE SEQUENCE [LARGE SCALE GENOMIC DNA]</scope>
    <source>
        <strain evidence="3 5">AF26-4BH</strain>
        <strain evidence="2">TF05-5AC</strain>
    </source>
</reference>
<evidence type="ECO:0000313" key="4">
    <source>
        <dbReference type="Proteomes" id="UP000260812"/>
    </source>
</evidence>
<dbReference type="InterPro" id="IPR027365">
    <property type="entry name" value="GNAT_acetyltra_YdfB-like"/>
</dbReference>
<dbReference type="GO" id="GO:0016747">
    <property type="term" value="F:acyltransferase activity, transferring groups other than amino-acyl groups"/>
    <property type="evidence" value="ECO:0007669"/>
    <property type="project" value="InterPro"/>
</dbReference>
<evidence type="ECO:0000259" key="1">
    <source>
        <dbReference type="PROSITE" id="PS51186"/>
    </source>
</evidence>
<evidence type="ECO:0000313" key="3">
    <source>
        <dbReference type="EMBL" id="RGE65368.1"/>
    </source>
</evidence>
<comment type="caution">
    <text evidence="2">The sequence shown here is derived from an EMBL/GenBank/DDBJ whole genome shotgun (WGS) entry which is preliminary data.</text>
</comment>
<dbReference type="SUPFAM" id="SSF55729">
    <property type="entry name" value="Acyl-CoA N-acyltransferases (Nat)"/>
    <property type="match status" value="1"/>
</dbReference>
<name>A0A3E3I853_9FIRM</name>
<dbReference type="Pfam" id="PF12746">
    <property type="entry name" value="GNAT_acetyltran"/>
    <property type="match status" value="1"/>
</dbReference>
<accession>A0A3E3I853</accession>
<dbReference type="EMBL" id="QVLU01000036">
    <property type="protein sequence ID" value="RGE65368.1"/>
    <property type="molecule type" value="Genomic_DNA"/>
</dbReference>
<dbReference type="PANTHER" id="PTHR31143:SF2">
    <property type="entry name" value="FR47-LIKE DOMAIN-CONTAINING PROTEIN-RELATED"/>
    <property type="match status" value="1"/>
</dbReference>
<dbReference type="Proteomes" id="UP000260812">
    <property type="component" value="Unassembled WGS sequence"/>
</dbReference>
<keyword evidence="2" id="KW-0808">Transferase</keyword>
<dbReference type="AlphaFoldDB" id="A0A3E3I853"/>
<dbReference type="PROSITE" id="PS51186">
    <property type="entry name" value="GNAT"/>
    <property type="match status" value="1"/>
</dbReference>
<keyword evidence="4" id="KW-1185">Reference proteome</keyword>
<dbReference type="PANTHER" id="PTHR31143">
    <property type="match status" value="1"/>
</dbReference>
<dbReference type="OrthoDB" id="7054616at2"/>
<sequence>MNISNEGREGDKKMEKLEKCDYGKVAGLFEGTNHGIPLIYSVLEGKGAGNLYVDSVSEPQNALILPQGGFFYLASKDHSRNFLLQVKEFIFQELMPAMMEKEMVLFALDEQTGKILDEIMADRGIIRIKRTLFDFNEKRYREIQRTIVLPDGYKVLRMEDAQLREYEAAGNLGGHLSDRIGYRIVKGEEIISQCISVFIGGGQAETDICTCEGYRRKGFAMACASAFIDECLSKGLIPVWSCWPFRTESAALARKLGFEEKGAADAHFWAENM</sequence>
<dbReference type="EMBL" id="QVLV01000004">
    <property type="protein sequence ID" value="RGE62613.1"/>
    <property type="molecule type" value="Genomic_DNA"/>
</dbReference>
<dbReference type="InterPro" id="IPR016181">
    <property type="entry name" value="Acyl_CoA_acyltransferase"/>
</dbReference>
<evidence type="ECO:0000313" key="2">
    <source>
        <dbReference type="EMBL" id="RGE62613.1"/>
    </source>
</evidence>
<dbReference type="InterPro" id="IPR000182">
    <property type="entry name" value="GNAT_dom"/>
</dbReference>
<evidence type="ECO:0000313" key="5">
    <source>
        <dbReference type="Proteomes" id="UP000261166"/>
    </source>
</evidence>
<protein>
    <submittedName>
        <fullName evidence="2">GNAT family N-acetyltransferase</fullName>
    </submittedName>
</protein>
<gene>
    <name evidence="3" type="ORF">DWY69_26250</name>
    <name evidence="2" type="ORF">DXC51_08480</name>
</gene>
<organism evidence="2 4">
    <name type="scientific">Eisenbergiella massiliensis</name>
    <dbReference type="NCBI Taxonomy" id="1720294"/>
    <lineage>
        <taxon>Bacteria</taxon>
        <taxon>Bacillati</taxon>
        <taxon>Bacillota</taxon>
        <taxon>Clostridia</taxon>
        <taxon>Lachnospirales</taxon>
        <taxon>Lachnospiraceae</taxon>
        <taxon>Eisenbergiella</taxon>
    </lineage>
</organism>
<feature type="domain" description="N-acetyltransferase" evidence="1">
    <location>
        <begin position="138"/>
        <end position="273"/>
    </location>
</feature>